<feature type="transmembrane region" description="Helical" evidence="1">
    <location>
        <begin position="175"/>
        <end position="201"/>
    </location>
</feature>
<dbReference type="Proteomes" id="UP000663874">
    <property type="component" value="Unassembled WGS sequence"/>
</dbReference>
<dbReference type="EMBL" id="CAJNOO010004103">
    <property type="protein sequence ID" value="CAF1368581.1"/>
    <property type="molecule type" value="Genomic_DNA"/>
</dbReference>
<evidence type="ECO:0000313" key="7">
    <source>
        <dbReference type="EMBL" id="CAF3663714.1"/>
    </source>
</evidence>
<dbReference type="Proteomes" id="UP000663823">
    <property type="component" value="Unassembled WGS sequence"/>
</dbReference>
<evidence type="ECO:0000313" key="8">
    <source>
        <dbReference type="EMBL" id="CAF3764859.1"/>
    </source>
</evidence>
<sequence length="398" mass="47129">MNRVSVWQEFNACQFVVSFCLLIFSILYAFREQSFIYWPYWLVFLPLFIWKSLAIVGAIIGIFTYCCIRSRNRERNSPIQCRALFFNLIETILLLFFEILVCYNLGQPYGSDSRLTWIICFLPLIILSIISVFTYVWLLRHGRSWEIQALFVVNILQFIFFALKLDNSIITWNYAAVFIPLWIVMGISIIFCVGRLIWTFVHYHRNDINQITNGQQRLNRRYCHILASPTVGHIYVLLFLLIFQILLVLYLERIFDLSFIVVCLPLYFALIILIYMSFGSRVPANHWWFGLRQDACEWLLHLCPIFETYANIEYNFTTSNSPTISLHNVNSIRVNSPVISNDNLESSRRHHHRHSRRFFFRKNSSSFYDQTKNDHLENELLTTVILPSSNILKLHEPD</sequence>
<dbReference type="EMBL" id="CAJOBE010000594">
    <property type="protein sequence ID" value="CAF3663714.1"/>
    <property type="molecule type" value="Genomic_DNA"/>
</dbReference>
<dbReference type="Pfam" id="PF10269">
    <property type="entry name" value="Tmemb_185A"/>
    <property type="match status" value="1"/>
</dbReference>
<gene>
    <name evidence="7" type="ORF">FNK824_LOCUS6727</name>
    <name evidence="8" type="ORF">JBS370_LOCUS13341</name>
    <name evidence="6" type="ORF">JXQ802_LOCUS43082</name>
    <name evidence="9" type="ORF">OTI717_LOCUS17654</name>
    <name evidence="3" type="ORF">PYM288_LOCUS18491</name>
    <name evidence="5" type="ORF">RFH988_LOCUS33214</name>
    <name evidence="4" type="ORF">SEV965_LOCUS23870</name>
    <name evidence="2" type="ORF">ZHD862_LOCUS11100</name>
</gene>
<feature type="transmembrane region" description="Helical" evidence="1">
    <location>
        <begin position="145"/>
        <end position="163"/>
    </location>
</feature>
<comment type="caution">
    <text evidence="3">The sequence shown here is derived from an EMBL/GenBank/DDBJ whole genome shotgun (WGS) entry which is preliminary data.</text>
</comment>
<dbReference type="Proteomes" id="UP000663889">
    <property type="component" value="Unassembled WGS sequence"/>
</dbReference>
<dbReference type="EMBL" id="CAJNOU010001801">
    <property type="protein sequence ID" value="CAF1253705.1"/>
    <property type="molecule type" value="Genomic_DNA"/>
</dbReference>
<evidence type="ECO:0000313" key="10">
    <source>
        <dbReference type="Proteomes" id="UP000663854"/>
    </source>
</evidence>
<evidence type="ECO:0000313" key="6">
    <source>
        <dbReference type="EMBL" id="CAF1542976.1"/>
    </source>
</evidence>
<dbReference type="OrthoDB" id="72976at2759"/>
<keyword evidence="1" id="KW-0472">Membrane</keyword>
<keyword evidence="11" id="KW-1185">Reference proteome</keyword>
<dbReference type="PANTHER" id="PTHR13568:SF6">
    <property type="entry name" value="TRANSMEMBRANE PROTEIN 185A"/>
    <property type="match status" value="1"/>
</dbReference>
<dbReference type="AlphaFoldDB" id="A0A814MEN5"/>
<evidence type="ECO:0000313" key="3">
    <source>
        <dbReference type="EMBL" id="CAF1077432.1"/>
    </source>
</evidence>
<organism evidence="3 10">
    <name type="scientific">Rotaria sordida</name>
    <dbReference type="NCBI Taxonomy" id="392033"/>
    <lineage>
        <taxon>Eukaryota</taxon>
        <taxon>Metazoa</taxon>
        <taxon>Spiralia</taxon>
        <taxon>Gnathifera</taxon>
        <taxon>Rotifera</taxon>
        <taxon>Eurotatoria</taxon>
        <taxon>Bdelloidea</taxon>
        <taxon>Philodinida</taxon>
        <taxon>Philodinidae</taxon>
        <taxon>Rotaria</taxon>
    </lineage>
</organism>
<feature type="transmembrane region" description="Helical" evidence="1">
    <location>
        <begin position="36"/>
        <end position="63"/>
    </location>
</feature>
<dbReference type="Proteomes" id="UP000663836">
    <property type="component" value="Unassembled WGS sequence"/>
</dbReference>
<protein>
    <submittedName>
        <fullName evidence="3">Uncharacterized protein</fullName>
    </submittedName>
</protein>
<evidence type="ECO:0000313" key="2">
    <source>
        <dbReference type="EMBL" id="CAF0973011.1"/>
    </source>
</evidence>
<name>A0A814MEN5_9BILA</name>
<dbReference type="EMBL" id="CAJOAX010002349">
    <property type="protein sequence ID" value="CAF3789831.1"/>
    <property type="molecule type" value="Genomic_DNA"/>
</dbReference>
<dbReference type="EMBL" id="CAJNOL010003035">
    <property type="protein sequence ID" value="CAF1542976.1"/>
    <property type="molecule type" value="Genomic_DNA"/>
</dbReference>
<dbReference type="Proteomes" id="UP000663882">
    <property type="component" value="Unassembled WGS sequence"/>
</dbReference>
<dbReference type="EMBL" id="CAJOBD010001138">
    <property type="protein sequence ID" value="CAF3764859.1"/>
    <property type="molecule type" value="Genomic_DNA"/>
</dbReference>
<feature type="transmembrane region" description="Helical" evidence="1">
    <location>
        <begin position="84"/>
        <end position="103"/>
    </location>
</feature>
<evidence type="ECO:0000313" key="11">
    <source>
        <dbReference type="Proteomes" id="UP000663870"/>
    </source>
</evidence>
<keyword evidence="1" id="KW-0812">Transmembrane</keyword>
<dbReference type="Proteomes" id="UP000663870">
    <property type="component" value="Unassembled WGS sequence"/>
</dbReference>
<accession>A0A814MEN5</accession>
<proteinExistence type="predicted"/>
<evidence type="ECO:0000313" key="4">
    <source>
        <dbReference type="EMBL" id="CAF1253705.1"/>
    </source>
</evidence>
<feature type="transmembrane region" description="Helical" evidence="1">
    <location>
        <begin position="257"/>
        <end position="278"/>
    </location>
</feature>
<dbReference type="Proteomes" id="UP000663854">
    <property type="component" value="Unassembled WGS sequence"/>
</dbReference>
<feature type="transmembrane region" description="Helical" evidence="1">
    <location>
        <begin position="222"/>
        <end position="251"/>
    </location>
</feature>
<evidence type="ECO:0000313" key="5">
    <source>
        <dbReference type="EMBL" id="CAF1368581.1"/>
    </source>
</evidence>
<dbReference type="PANTHER" id="PTHR13568">
    <property type="entry name" value="FAM11A, B PROTEIN"/>
    <property type="match status" value="1"/>
</dbReference>
<evidence type="ECO:0000256" key="1">
    <source>
        <dbReference type="SAM" id="Phobius"/>
    </source>
</evidence>
<feature type="transmembrane region" description="Helical" evidence="1">
    <location>
        <begin position="115"/>
        <end position="138"/>
    </location>
</feature>
<reference evidence="3" key="1">
    <citation type="submission" date="2021-02" db="EMBL/GenBank/DDBJ databases">
        <authorList>
            <person name="Nowell W R."/>
        </authorList>
    </citation>
    <scope>NUCLEOTIDE SEQUENCE</scope>
</reference>
<keyword evidence="1" id="KW-1133">Transmembrane helix</keyword>
<evidence type="ECO:0000313" key="9">
    <source>
        <dbReference type="EMBL" id="CAF3789831.1"/>
    </source>
</evidence>
<dbReference type="EMBL" id="CAJNOT010000412">
    <property type="protein sequence ID" value="CAF0973011.1"/>
    <property type="molecule type" value="Genomic_DNA"/>
</dbReference>
<dbReference type="EMBL" id="CAJNOH010000570">
    <property type="protein sequence ID" value="CAF1077432.1"/>
    <property type="molecule type" value="Genomic_DNA"/>
</dbReference>
<feature type="transmembrane region" description="Helical" evidence="1">
    <location>
        <begin position="12"/>
        <end position="30"/>
    </location>
</feature>
<dbReference type="InterPro" id="IPR019396">
    <property type="entry name" value="TM_Fragile-X-F-assoc"/>
</dbReference>
<dbReference type="Proteomes" id="UP000663864">
    <property type="component" value="Unassembled WGS sequence"/>
</dbReference>